<name>A0ABD6EZ59_9BILA</name>
<evidence type="ECO:0000313" key="2">
    <source>
        <dbReference type="Proteomes" id="UP001608902"/>
    </source>
</evidence>
<comment type="caution">
    <text evidence="1">The sequence shown here is derived from an EMBL/GenBank/DDBJ whole genome shotgun (WGS) entry which is preliminary data.</text>
</comment>
<organism evidence="1 2">
    <name type="scientific">Gnathostoma spinigerum</name>
    <dbReference type="NCBI Taxonomy" id="75299"/>
    <lineage>
        <taxon>Eukaryota</taxon>
        <taxon>Metazoa</taxon>
        <taxon>Ecdysozoa</taxon>
        <taxon>Nematoda</taxon>
        <taxon>Chromadorea</taxon>
        <taxon>Rhabditida</taxon>
        <taxon>Spirurina</taxon>
        <taxon>Gnathostomatomorpha</taxon>
        <taxon>Gnathostomatoidea</taxon>
        <taxon>Gnathostomatidae</taxon>
        <taxon>Gnathostoma</taxon>
    </lineage>
</organism>
<reference evidence="1 2" key="1">
    <citation type="submission" date="2024-08" db="EMBL/GenBank/DDBJ databases">
        <title>Gnathostoma spinigerum genome.</title>
        <authorList>
            <person name="Gonzalez-Bertolin B."/>
            <person name="Monzon S."/>
            <person name="Zaballos A."/>
            <person name="Jimenez P."/>
            <person name="Dekumyoy P."/>
            <person name="Varona S."/>
            <person name="Cuesta I."/>
            <person name="Sumanam S."/>
            <person name="Adisakwattana P."/>
            <person name="Gasser R.B."/>
            <person name="Hernandez-Gonzalez A."/>
            <person name="Young N.D."/>
            <person name="Perteguer M.J."/>
        </authorList>
    </citation>
    <scope>NUCLEOTIDE SEQUENCE [LARGE SCALE GENOMIC DNA]</scope>
    <source>
        <strain evidence="1">AL3</strain>
        <tissue evidence="1">Liver</tissue>
    </source>
</reference>
<dbReference type="AlphaFoldDB" id="A0ABD6EZ59"/>
<keyword evidence="2" id="KW-1185">Reference proteome</keyword>
<gene>
    <name evidence="1" type="ORF">AB6A40_008716</name>
</gene>
<evidence type="ECO:0000313" key="1">
    <source>
        <dbReference type="EMBL" id="MFH4982007.1"/>
    </source>
</evidence>
<accession>A0ABD6EZ59</accession>
<dbReference type="Proteomes" id="UP001608902">
    <property type="component" value="Unassembled WGS sequence"/>
</dbReference>
<dbReference type="EMBL" id="JBGFUD010008304">
    <property type="protein sequence ID" value="MFH4982007.1"/>
    <property type="molecule type" value="Genomic_DNA"/>
</dbReference>
<sequence>MMSNEAFQKLLFDLFCTWHSVRRHYDPPIIDTEEQRLVKVKNMICKLLSEIDSRVARVKTEFRTDAQVRIQSIRC</sequence>
<proteinExistence type="predicted"/>
<protein>
    <submittedName>
        <fullName evidence="1">Uncharacterized protein</fullName>
    </submittedName>
</protein>